<evidence type="ECO:0000256" key="5">
    <source>
        <dbReference type="SAM" id="MobiDB-lite"/>
    </source>
</evidence>
<protein>
    <recommendedName>
        <fullName evidence="6">Ribosomal protein/NADH dehydrogenase domain-containing protein</fullName>
    </recommendedName>
</protein>
<accession>A0A420YHE4</accession>
<evidence type="ECO:0000259" key="6">
    <source>
        <dbReference type="SMART" id="SM00916"/>
    </source>
</evidence>
<dbReference type="AlphaFoldDB" id="A0A420YHE4"/>
<dbReference type="GO" id="GO:0003735">
    <property type="term" value="F:structural constituent of ribosome"/>
    <property type="evidence" value="ECO:0007669"/>
    <property type="project" value="InterPro"/>
</dbReference>
<dbReference type="GO" id="GO:0005840">
    <property type="term" value="C:ribosome"/>
    <property type="evidence" value="ECO:0007669"/>
    <property type="project" value="UniProtKB-KW"/>
</dbReference>
<keyword evidence="8" id="KW-1185">Reference proteome</keyword>
<feature type="region of interest" description="Disordered" evidence="5">
    <location>
        <begin position="55"/>
        <end position="76"/>
    </location>
</feature>
<dbReference type="EMBL" id="QVQW01000009">
    <property type="protein sequence ID" value="RKU47307.1"/>
    <property type="molecule type" value="Genomic_DNA"/>
</dbReference>
<gene>
    <name evidence="7" type="ORF">DL546_001156</name>
</gene>
<keyword evidence="2" id="KW-0689">Ribosomal protein</keyword>
<sequence length="159" mass="18103">MANHLRRKFWRENLPRLKYWNPATPMIVNRHNDNSVPPTMTIYFRDDGAIVEDQNSSLHSSTKNESKAPLPADGERTVTIEMRNQHSTTILKEFLSKTGAVPVTPTPEELVEMQEAEELRRRGEVDRVRMKKTVDAAKREKSLMAQAKTEAAAFKATAV</sequence>
<dbReference type="GO" id="GO:1990904">
    <property type="term" value="C:ribonucleoprotein complex"/>
    <property type="evidence" value="ECO:0007669"/>
    <property type="project" value="UniProtKB-KW"/>
</dbReference>
<dbReference type="Pfam" id="PF05047">
    <property type="entry name" value="L51_S25_CI-B8"/>
    <property type="match status" value="1"/>
</dbReference>
<proteinExistence type="predicted"/>
<dbReference type="OrthoDB" id="1696305at2759"/>
<evidence type="ECO:0000256" key="1">
    <source>
        <dbReference type="ARBA" id="ARBA00004173"/>
    </source>
</evidence>
<dbReference type="InterPro" id="IPR007741">
    <property type="entry name" value="Ribosomal_mL43/mS25/NADH_DH"/>
</dbReference>
<dbReference type="PANTHER" id="PTHR13274:SF2">
    <property type="entry name" value="SMALL RIBOSOMAL SUBUNIT PROTEIN MS25"/>
    <property type="match status" value="1"/>
</dbReference>
<keyword evidence="3" id="KW-0496">Mitochondrion</keyword>
<dbReference type="PANTHER" id="PTHR13274">
    <property type="entry name" value="MITOCHONDRIAL RIBOSOMAL PROTEIN S25"/>
    <property type="match status" value="1"/>
</dbReference>
<dbReference type="InterPro" id="IPR040049">
    <property type="entry name" value="Ribosomal_mS25/mL61"/>
</dbReference>
<dbReference type="STRING" id="177199.A0A420YHE4"/>
<evidence type="ECO:0000313" key="8">
    <source>
        <dbReference type="Proteomes" id="UP000275385"/>
    </source>
</evidence>
<dbReference type="GO" id="GO:0005739">
    <property type="term" value="C:mitochondrion"/>
    <property type="evidence" value="ECO:0007669"/>
    <property type="project" value="UniProtKB-SubCell"/>
</dbReference>
<dbReference type="SUPFAM" id="SSF52833">
    <property type="entry name" value="Thioredoxin-like"/>
    <property type="match status" value="1"/>
</dbReference>
<keyword evidence="4" id="KW-0687">Ribonucleoprotein</keyword>
<evidence type="ECO:0000256" key="2">
    <source>
        <dbReference type="ARBA" id="ARBA00022980"/>
    </source>
</evidence>
<comment type="caution">
    <text evidence="7">The sequence shown here is derived from an EMBL/GenBank/DDBJ whole genome shotgun (WGS) entry which is preliminary data.</text>
</comment>
<dbReference type="InterPro" id="IPR036249">
    <property type="entry name" value="Thioredoxin-like_sf"/>
</dbReference>
<dbReference type="Proteomes" id="UP000275385">
    <property type="component" value="Unassembled WGS sequence"/>
</dbReference>
<reference evidence="7 8" key="1">
    <citation type="submission" date="2018-08" db="EMBL/GenBank/DDBJ databases">
        <title>Draft genome of the lignicolous fungus Coniochaeta pulveracea.</title>
        <authorList>
            <person name="Borstlap C.J."/>
            <person name="De Witt R.N."/>
            <person name="Botha A."/>
            <person name="Volschenk H."/>
        </authorList>
    </citation>
    <scope>NUCLEOTIDE SEQUENCE [LARGE SCALE GENOMIC DNA]</scope>
    <source>
        <strain evidence="7 8">CAB683</strain>
    </source>
</reference>
<evidence type="ECO:0000313" key="7">
    <source>
        <dbReference type="EMBL" id="RKU47307.1"/>
    </source>
</evidence>
<evidence type="ECO:0000256" key="3">
    <source>
        <dbReference type="ARBA" id="ARBA00023128"/>
    </source>
</evidence>
<evidence type="ECO:0000256" key="4">
    <source>
        <dbReference type="ARBA" id="ARBA00023274"/>
    </source>
</evidence>
<comment type="subcellular location">
    <subcellularLocation>
        <location evidence="1">Mitochondrion</location>
    </subcellularLocation>
</comment>
<organism evidence="7 8">
    <name type="scientific">Coniochaeta pulveracea</name>
    <dbReference type="NCBI Taxonomy" id="177199"/>
    <lineage>
        <taxon>Eukaryota</taxon>
        <taxon>Fungi</taxon>
        <taxon>Dikarya</taxon>
        <taxon>Ascomycota</taxon>
        <taxon>Pezizomycotina</taxon>
        <taxon>Sordariomycetes</taxon>
        <taxon>Sordariomycetidae</taxon>
        <taxon>Coniochaetales</taxon>
        <taxon>Coniochaetaceae</taxon>
        <taxon>Coniochaeta</taxon>
    </lineage>
</organism>
<dbReference type="SMART" id="SM00916">
    <property type="entry name" value="L51_S25_CI-B8"/>
    <property type="match status" value="1"/>
</dbReference>
<feature type="domain" description="Ribosomal protein/NADH dehydrogenase" evidence="6">
    <location>
        <begin position="3"/>
        <end position="101"/>
    </location>
</feature>
<name>A0A420YHE4_9PEZI</name>